<evidence type="ECO:0000259" key="8">
    <source>
        <dbReference type="Pfam" id="PF10337"/>
    </source>
</evidence>
<feature type="transmembrane region" description="Helical" evidence="6">
    <location>
        <begin position="113"/>
        <end position="130"/>
    </location>
</feature>
<feature type="domain" description="Putative ER transporter 6TM N-terminal" evidence="8">
    <location>
        <begin position="77"/>
        <end position="526"/>
    </location>
</feature>
<dbReference type="Pfam" id="PF10337">
    <property type="entry name" value="ArAE_2_N"/>
    <property type="match status" value="1"/>
</dbReference>
<evidence type="ECO:0000256" key="5">
    <source>
        <dbReference type="SAM" id="MobiDB-lite"/>
    </source>
</evidence>
<dbReference type="AlphaFoldDB" id="A0AAN6JUU3"/>
<name>A0AAN6JUU3_9BASI</name>
<dbReference type="InterPro" id="IPR018820">
    <property type="entry name" value="BRE4-related_DUF2421"/>
</dbReference>
<feature type="region of interest" description="Disordered" evidence="5">
    <location>
        <begin position="1"/>
        <end position="57"/>
    </location>
</feature>
<evidence type="ECO:0000256" key="3">
    <source>
        <dbReference type="ARBA" id="ARBA00022989"/>
    </source>
</evidence>
<evidence type="ECO:0000256" key="6">
    <source>
        <dbReference type="SAM" id="Phobius"/>
    </source>
</evidence>
<keyword evidence="2 6" id="KW-0812">Transmembrane</keyword>
<dbReference type="InterPro" id="IPR049453">
    <property type="entry name" value="Memb_transporter_dom"/>
</dbReference>
<feature type="region of interest" description="Disordered" evidence="5">
    <location>
        <begin position="379"/>
        <end position="429"/>
    </location>
</feature>
<organism evidence="10 11">
    <name type="scientific">Tilletia horrida</name>
    <dbReference type="NCBI Taxonomy" id="155126"/>
    <lineage>
        <taxon>Eukaryota</taxon>
        <taxon>Fungi</taxon>
        <taxon>Dikarya</taxon>
        <taxon>Basidiomycota</taxon>
        <taxon>Ustilaginomycotina</taxon>
        <taxon>Exobasidiomycetes</taxon>
        <taxon>Tilletiales</taxon>
        <taxon>Tilletiaceae</taxon>
        <taxon>Tilletia</taxon>
    </lineage>
</organism>
<feature type="compositionally biased region" description="Basic and acidic residues" evidence="5">
    <location>
        <begin position="413"/>
        <end position="424"/>
    </location>
</feature>
<feature type="transmembrane region" description="Helical" evidence="6">
    <location>
        <begin position="883"/>
        <end position="901"/>
    </location>
</feature>
<dbReference type="PANTHER" id="PTHR37994">
    <property type="entry name" value="ARAE_2_N DOMAIN-CONTAINING PROTEIN-RELATED"/>
    <property type="match status" value="1"/>
</dbReference>
<evidence type="ECO:0000256" key="4">
    <source>
        <dbReference type="ARBA" id="ARBA00023136"/>
    </source>
</evidence>
<feature type="transmembrane region" description="Helical" evidence="6">
    <location>
        <begin position="737"/>
        <end position="756"/>
    </location>
</feature>
<feature type="transmembrane region" description="Helical" evidence="6">
    <location>
        <begin position="142"/>
        <end position="162"/>
    </location>
</feature>
<dbReference type="Pfam" id="PF13515">
    <property type="entry name" value="FUSC_2"/>
    <property type="match status" value="1"/>
</dbReference>
<keyword evidence="3 6" id="KW-1133">Transmembrane helix</keyword>
<evidence type="ECO:0008006" key="12">
    <source>
        <dbReference type="Google" id="ProtNLM"/>
    </source>
</evidence>
<dbReference type="Pfam" id="PF10334">
    <property type="entry name" value="BRE4"/>
    <property type="match status" value="1"/>
</dbReference>
<evidence type="ECO:0000259" key="7">
    <source>
        <dbReference type="Pfam" id="PF10334"/>
    </source>
</evidence>
<feature type="compositionally biased region" description="Low complexity" evidence="5">
    <location>
        <begin position="35"/>
        <end position="48"/>
    </location>
</feature>
<evidence type="ECO:0000256" key="1">
    <source>
        <dbReference type="ARBA" id="ARBA00004141"/>
    </source>
</evidence>
<sequence>MSHLPGNASANDGYTKRPTDSIKQAQKEARHAHLPPVTKSGSASSSSTPPDPPTKEQNKLVKTLKRILGPVWTPTQAWIKRCSSWAQMKPILRSALLAWICYIFLLIDPVERMMGQASFLILIGALISPAELPLAMTIEREIFNLGLVALAWAWSCLGLKLANLARDHPLNRNEVDLSQVYQGAYLEARSSAVLAAFLALGSAFFLYIKVAIGPSPYLFGSIFAAILVTIAATTGVLFPFPLYTIGQAVMVPLAIKAGLAIFLSAVFFPKSVNSLHVERLVQLLGHVRGAVEQQQDLFKQHPDRPDYDFDAVHKQVAVAEAAIAPLQGASRLLQREVSFGLLSGEDLNTLQEAAVSLISPSDGWCFYYSMIRMDMKSEHFPGTPAPSRPISRVGTPMSSRPPSPDSPSGRSTSLHEERTTDNHTNDAGSRFSAVFRPHKQHILPLAHVAAGVRARRRKTASTVPVATFESLRFARVEAHLHTREADRHTVRVHQLLGEANGDLMQACGEALDEILSLLKTINSSRFTLFRLWLLRHFGGGEPKLPHSNSQATAEKGEPETVRKAIEFHREKVERVLKAFQQDSRHLVDRCFLGPGGEATTSADQAAVPSEPGLEERPHRYLYQAYIHQFHTIGFAKRLLGLLELLEKMDITERPARFWFPSLPHLMDMSLFGSSIGHPDEHADDEDTTKVEGTSDAHVYRGQQTKKRDPEALEPSNWLQKVGKRLDEIARIPFRGNILFSIKAGFLILLVSLPTYFKSSAAFAYKERAVWVLIMCQLTLMRWRGETIFGLFSRIVTTFAGCCVGLVLWYIGTGGSGIGNSYALAAVFGVAAVPLAAWRLQGPAPPISLIIMTVTVGLVLGYSIKDSRDPAASSVGWGWDVGWRRLVGVIIGVTAAGLWSLLPPSRTIRSYTRSLSATTIAKLGEIYTIVMTSAANPSKETLAEASKNLLATRAKLRRLATISGHASYEVGLRGPWPKEQYARLNVTQMEIAKLLSHLVLAIERLKQSKRPELMRKTRFLDTVFLGDCISIFYMTSSALRSAMPLPQLTAAPLVHRFLLLEGDLAGQESWRAEHRVHRPEDQDTFGFPKHFGRELLEDEVFMTLAVAMTTSFGILLRLDRLMVCTKELVGEAYPVGAGSYLYSPLAQAHLPEEDRLHM</sequence>
<proteinExistence type="predicted"/>
<feature type="domain" description="Integral membrane bound transporter" evidence="9">
    <location>
        <begin position="766"/>
        <end position="895"/>
    </location>
</feature>
<gene>
    <name evidence="10" type="ORF">OC846_000272</name>
</gene>
<feature type="transmembrane region" description="Helical" evidence="6">
    <location>
        <begin position="90"/>
        <end position="107"/>
    </location>
</feature>
<evidence type="ECO:0000259" key="9">
    <source>
        <dbReference type="Pfam" id="PF13515"/>
    </source>
</evidence>
<dbReference type="EMBL" id="JAPDMZ010000003">
    <property type="protein sequence ID" value="KAK0557705.1"/>
    <property type="molecule type" value="Genomic_DNA"/>
</dbReference>
<keyword evidence="11" id="KW-1185">Reference proteome</keyword>
<comment type="subcellular location">
    <subcellularLocation>
        <location evidence="1">Membrane</location>
        <topology evidence="1">Multi-pass membrane protein</topology>
    </subcellularLocation>
</comment>
<protein>
    <recommendedName>
        <fullName evidence="12">ER transporter 6TM N-terminal domain-containing protein</fullName>
    </recommendedName>
</protein>
<evidence type="ECO:0000313" key="10">
    <source>
        <dbReference type="EMBL" id="KAK0557705.1"/>
    </source>
</evidence>
<dbReference type="PANTHER" id="PTHR37994:SF1">
    <property type="entry name" value="ER TRANSPORTER 6TM N-TERMINAL DOMAIN-CONTAINING PROTEIN"/>
    <property type="match status" value="1"/>
</dbReference>
<dbReference type="InterPro" id="IPR018823">
    <property type="entry name" value="ArAE_2_N"/>
</dbReference>
<evidence type="ECO:0000313" key="11">
    <source>
        <dbReference type="Proteomes" id="UP001176517"/>
    </source>
</evidence>
<feature type="compositionally biased region" description="Basic and acidic residues" evidence="5">
    <location>
        <begin position="687"/>
        <end position="698"/>
    </location>
</feature>
<accession>A0AAN6JUU3</accession>
<dbReference type="Proteomes" id="UP001176517">
    <property type="component" value="Unassembled WGS sequence"/>
</dbReference>
<evidence type="ECO:0000256" key="2">
    <source>
        <dbReference type="ARBA" id="ARBA00022692"/>
    </source>
</evidence>
<feature type="transmembrane region" description="Helical" evidence="6">
    <location>
        <begin position="846"/>
        <end position="863"/>
    </location>
</feature>
<keyword evidence="4 6" id="KW-0472">Membrane</keyword>
<feature type="transmembrane region" description="Helical" evidence="6">
    <location>
        <begin position="191"/>
        <end position="210"/>
    </location>
</feature>
<feature type="transmembrane region" description="Helical" evidence="6">
    <location>
        <begin position="821"/>
        <end position="839"/>
    </location>
</feature>
<dbReference type="GO" id="GO:0016020">
    <property type="term" value="C:membrane"/>
    <property type="evidence" value="ECO:0007669"/>
    <property type="project" value="UniProtKB-SubCell"/>
</dbReference>
<feature type="transmembrane region" description="Helical" evidence="6">
    <location>
        <begin position="244"/>
        <end position="268"/>
    </location>
</feature>
<feature type="domain" description="DUF2421" evidence="7">
    <location>
        <begin position="905"/>
        <end position="1132"/>
    </location>
</feature>
<feature type="transmembrane region" description="Helical" evidence="6">
    <location>
        <begin position="217"/>
        <end position="238"/>
    </location>
</feature>
<reference evidence="10" key="1">
    <citation type="journal article" date="2023" name="PhytoFront">
        <title>Draft Genome Resources of Seven Strains of Tilletia horrida, Causal Agent of Kernel Smut of Rice.</title>
        <authorList>
            <person name="Khanal S."/>
            <person name="Antony Babu S."/>
            <person name="Zhou X.G."/>
        </authorList>
    </citation>
    <scope>NUCLEOTIDE SEQUENCE</scope>
    <source>
        <strain evidence="10">TX6</strain>
    </source>
</reference>
<feature type="region of interest" description="Disordered" evidence="5">
    <location>
        <begin position="676"/>
        <end position="711"/>
    </location>
</feature>
<feature type="compositionally biased region" description="Basic and acidic residues" evidence="5">
    <location>
        <begin position="14"/>
        <end position="31"/>
    </location>
</feature>
<feature type="transmembrane region" description="Helical" evidence="6">
    <location>
        <begin position="787"/>
        <end position="809"/>
    </location>
</feature>
<comment type="caution">
    <text evidence="10">The sequence shown here is derived from an EMBL/GenBank/DDBJ whole genome shotgun (WGS) entry which is preliminary data.</text>
</comment>